<feature type="transmembrane region" description="Helical" evidence="5">
    <location>
        <begin position="59"/>
        <end position="82"/>
    </location>
</feature>
<reference evidence="8" key="1">
    <citation type="journal article" date="2019" name="Int. J. Syst. Evol. Microbiol.">
        <title>The Global Catalogue of Microorganisms (GCM) 10K type strain sequencing project: providing services to taxonomists for standard genome sequencing and annotation.</title>
        <authorList>
            <consortium name="The Broad Institute Genomics Platform"/>
            <consortium name="The Broad Institute Genome Sequencing Center for Infectious Disease"/>
            <person name="Wu L."/>
            <person name="Ma J."/>
        </authorList>
    </citation>
    <scope>NUCLEOTIDE SEQUENCE [LARGE SCALE GENOMIC DNA]</scope>
    <source>
        <strain evidence="8">CCM 9147</strain>
    </source>
</reference>
<evidence type="ECO:0000256" key="5">
    <source>
        <dbReference type="SAM" id="Phobius"/>
    </source>
</evidence>
<dbReference type="PROSITE" id="PS50929">
    <property type="entry name" value="ABC_TM1F"/>
    <property type="match status" value="1"/>
</dbReference>
<evidence type="ECO:0000256" key="2">
    <source>
        <dbReference type="ARBA" id="ARBA00022692"/>
    </source>
</evidence>
<dbReference type="SUPFAM" id="SSF90123">
    <property type="entry name" value="ABC transporter transmembrane region"/>
    <property type="match status" value="1"/>
</dbReference>
<feature type="non-terminal residue" evidence="7">
    <location>
        <position position="84"/>
    </location>
</feature>
<dbReference type="Pfam" id="PF00664">
    <property type="entry name" value="ABC_membrane"/>
    <property type="match status" value="1"/>
</dbReference>
<protein>
    <submittedName>
        <fullName evidence="7">ABC transporter transmembrane domain-containing protein</fullName>
    </submittedName>
</protein>
<evidence type="ECO:0000256" key="1">
    <source>
        <dbReference type="ARBA" id="ARBA00004651"/>
    </source>
</evidence>
<dbReference type="InterPro" id="IPR011527">
    <property type="entry name" value="ABC1_TM_dom"/>
</dbReference>
<keyword evidence="3 5" id="KW-1133">Transmembrane helix</keyword>
<comment type="caution">
    <text evidence="7">The sequence shown here is derived from an EMBL/GenBank/DDBJ whole genome shotgun (WGS) entry which is preliminary data.</text>
</comment>
<comment type="subcellular location">
    <subcellularLocation>
        <location evidence="1">Cell membrane</location>
        <topology evidence="1">Multi-pass membrane protein</topology>
    </subcellularLocation>
</comment>
<dbReference type="RefSeq" id="WP_377571061.1">
    <property type="nucleotide sequence ID" value="NZ_JBHTNZ010000107.1"/>
</dbReference>
<organism evidence="7 8">
    <name type="scientific">Paenibacillus farraposensis</name>
    <dbReference type="NCBI Taxonomy" id="2807095"/>
    <lineage>
        <taxon>Bacteria</taxon>
        <taxon>Bacillati</taxon>
        <taxon>Bacillota</taxon>
        <taxon>Bacilli</taxon>
        <taxon>Bacillales</taxon>
        <taxon>Paenibacillaceae</taxon>
        <taxon>Paenibacillus</taxon>
    </lineage>
</organism>
<dbReference type="InterPro" id="IPR036640">
    <property type="entry name" value="ABC1_TM_sf"/>
</dbReference>
<sequence length="84" mass="9318">MSIDLRVDISNSVITRSYSSFTEKTVGSYSSWMISDVALIEQRGFNNVFSVVQIISDPLFSIVALFSFHWSLVIVALIIGVVTV</sequence>
<keyword evidence="4 5" id="KW-0472">Membrane</keyword>
<evidence type="ECO:0000313" key="8">
    <source>
        <dbReference type="Proteomes" id="UP001597340"/>
    </source>
</evidence>
<evidence type="ECO:0000313" key="7">
    <source>
        <dbReference type="EMBL" id="MFD1464257.1"/>
    </source>
</evidence>
<keyword evidence="2 5" id="KW-0812">Transmembrane</keyword>
<evidence type="ECO:0000256" key="4">
    <source>
        <dbReference type="ARBA" id="ARBA00023136"/>
    </source>
</evidence>
<accession>A0ABW4DHT0</accession>
<evidence type="ECO:0000256" key="3">
    <source>
        <dbReference type="ARBA" id="ARBA00022989"/>
    </source>
</evidence>
<feature type="domain" description="ABC transmembrane type-1" evidence="6">
    <location>
        <begin position="1"/>
        <end position="84"/>
    </location>
</feature>
<evidence type="ECO:0000259" key="6">
    <source>
        <dbReference type="PROSITE" id="PS50929"/>
    </source>
</evidence>
<dbReference type="Gene3D" id="1.20.1560.10">
    <property type="entry name" value="ABC transporter type 1, transmembrane domain"/>
    <property type="match status" value="1"/>
</dbReference>
<dbReference type="EMBL" id="JBHTNZ010000107">
    <property type="protein sequence ID" value="MFD1464257.1"/>
    <property type="molecule type" value="Genomic_DNA"/>
</dbReference>
<name>A0ABW4DHT0_9BACL</name>
<keyword evidence="8" id="KW-1185">Reference proteome</keyword>
<dbReference type="Proteomes" id="UP001597340">
    <property type="component" value="Unassembled WGS sequence"/>
</dbReference>
<gene>
    <name evidence="7" type="ORF">ACFQ5D_23700</name>
</gene>
<proteinExistence type="predicted"/>